<dbReference type="EMBL" id="AKHW03003015">
    <property type="protein sequence ID" value="KYO36167.1"/>
    <property type="molecule type" value="Genomic_DNA"/>
</dbReference>
<comment type="caution">
    <text evidence="1">The sequence shown here is derived from an EMBL/GenBank/DDBJ whole genome shotgun (WGS) entry which is preliminary data.</text>
</comment>
<organism evidence="1 2">
    <name type="scientific">Alligator mississippiensis</name>
    <name type="common">American alligator</name>
    <dbReference type="NCBI Taxonomy" id="8496"/>
    <lineage>
        <taxon>Eukaryota</taxon>
        <taxon>Metazoa</taxon>
        <taxon>Chordata</taxon>
        <taxon>Craniata</taxon>
        <taxon>Vertebrata</taxon>
        <taxon>Euteleostomi</taxon>
        <taxon>Archelosauria</taxon>
        <taxon>Archosauria</taxon>
        <taxon>Crocodylia</taxon>
        <taxon>Alligatoridae</taxon>
        <taxon>Alligatorinae</taxon>
        <taxon>Alligator</taxon>
    </lineage>
</organism>
<accession>A0A151NH99</accession>
<protein>
    <submittedName>
        <fullName evidence="1">Uncharacterized protein</fullName>
    </submittedName>
</protein>
<reference evidence="1 2" key="1">
    <citation type="journal article" date="2012" name="Genome Biol.">
        <title>Sequencing three crocodilian genomes to illuminate the evolution of archosaurs and amniotes.</title>
        <authorList>
            <person name="St John J.A."/>
            <person name="Braun E.L."/>
            <person name="Isberg S.R."/>
            <person name="Miles L.G."/>
            <person name="Chong A.Y."/>
            <person name="Gongora J."/>
            <person name="Dalzell P."/>
            <person name="Moran C."/>
            <person name="Bed'hom B."/>
            <person name="Abzhanov A."/>
            <person name="Burgess S.C."/>
            <person name="Cooksey A.M."/>
            <person name="Castoe T.A."/>
            <person name="Crawford N.G."/>
            <person name="Densmore L.D."/>
            <person name="Drew J.C."/>
            <person name="Edwards S.V."/>
            <person name="Faircloth B.C."/>
            <person name="Fujita M.K."/>
            <person name="Greenwold M.J."/>
            <person name="Hoffmann F.G."/>
            <person name="Howard J.M."/>
            <person name="Iguchi T."/>
            <person name="Janes D.E."/>
            <person name="Khan S.Y."/>
            <person name="Kohno S."/>
            <person name="de Koning A.J."/>
            <person name="Lance S.L."/>
            <person name="McCarthy F.M."/>
            <person name="McCormack J.E."/>
            <person name="Merchant M.E."/>
            <person name="Peterson D.G."/>
            <person name="Pollock D.D."/>
            <person name="Pourmand N."/>
            <person name="Raney B.J."/>
            <person name="Roessler K.A."/>
            <person name="Sanford J.R."/>
            <person name="Sawyer R.H."/>
            <person name="Schmidt C.J."/>
            <person name="Triplett E.W."/>
            <person name="Tuberville T.D."/>
            <person name="Venegas-Anaya M."/>
            <person name="Howard J.T."/>
            <person name="Jarvis E.D."/>
            <person name="Guillette L.J.Jr."/>
            <person name="Glenn T.C."/>
            <person name="Green R.E."/>
            <person name="Ray D.A."/>
        </authorList>
    </citation>
    <scope>NUCLEOTIDE SEQUENCE [LARGE SCALE GENOMIC DNA]</scope>
    <source>
        <strain evidence="1">KSC_2009_1</strain>
    </source>
</reference>
<evidence type="ECO:0000313" key="1">
    <source>
        <dbReference type="EMBL" id="KYO36167.1"/>
    </source>
</evidence>
<sequence length="127" mass="14169">MPSCTGFRSLMGHLPDPTATNPTEAANDFHLADDHGALSDVLDGGLLGKCLTTVYWCFGACGSWQWIILNTWNDEQCLQNFCMCWATFMNIVAKLTPNVEWQDIAKRPPMTLEKCVTIWKLAISNSI</sequence>
<dbReference type="AlphaFoldDB" id="A0A151NH99"/>
<keyword evidence="2" id="KW-1185">Reference proteome</keyword>
<evidence type="ECO:0000313" key="2">
    <source>
        <dbReference type="Proteomes" id="UP000050525"/>
    </source>
</evidence>
<gene>
    <name evidence="1" type="ORF">Y1Q_0020662</name>
</gene>
<name>A0A151NH99_ALLMI</name>
<proteinExistence type="predicted"/>
<dbReference type="Proteomes" id="UP000050525">
    <property type="component" value="Unassembled WGS sequence"/>
</dbReference>